<proteinExistence type="predicted"/>
<dbReference type="EMBL" id="LR593886">
    <property type="protein sequence ID" value="VTR95995.1"/>
    <property type="molecule type" value="Genomic_DNA"/>
</dbReference>
<feature type="signal peptide" evidence="1">
    <location>
        <begin position="1"/>
        <end position="20"/>
    </location>
</feature>
<dbReference type="Proteomes" id="UP000464178">
    <property type="component" value="Chromosome"/>
</dbReference>
<dbReference type="AlphaFoldDB" id="A0A6P2D6B2"/>
<feature type="domain" description="DUF1559" evidence="2">
    <location>
        <begin position="337"/>
        <end position="476"/>
    </location>
</feature>
<evidence type="ECO:0000256" key="1">
    <source>
        <dbReference type="SAM" id="SignalP"/>
    </source>
</evidence>
<dbReference type="PANTHER" id="PTHR30093">
    <property type="entry name" value="GENERAL SECRETION PATHWAY PROTEIN G"/>
    <property type="match status" value="1"/>
</dbReference>
<dbReference type="KEGG" id="gms:SOIL9_17190"/>
<keyword evidence="4" id="KW-1185">Reference proteome</keyword>
<evidence type="ECO:0000313" key="4">
    <source>
        <dbReference type="Proteomes" id="UP000464178"/>
    </source>
</evidence>
<reference evidence="3 4" key="1">
    <citation type="submission" date="2019-05" db="EMBL/GenBank/DDBJ databases">
        <authorList>
            <consortium name="Science for Life Laboratories"/>
        </authorList>
    </citation>
    <scope>NUCLEOTIDE SEQUENCE [LARGE SCALE GENOMIC DNA]</scope>
    <source>
        <strain evidence="3">Soil9</strain>
    </source>
</reference>
<evidence type="ECO:0000259" key="2">
    <source>
        <dbReference type="Pfam" id="PF07596"/>
    </source>
</evidence>
<evidence type="ECO:0000313" key="3">
    <source>
        <dbReference type="EMBL" id="VTR95995.1"/>
    </source>
</evidence>
<dbReference type="InterPro" id="IPR011453">
    <property type="entry name" value="DUF1559"/>
</dbReference>
<feature type="chain" id="PRO_5027121056" description="DUF1559 domain-containing protein" evidence="1">
    <location>
        <begin position="21"/>
        <end position="537"/>
    </location>
</feature>
<keyword evidence="1" id="KW-0732">Signal</keyword>
<accession>A0A6P2D6B2</accession>
<name>A0A6P2D6B2_9BACT</name>
<gene>
    <name evidence="3" type="ORF">SOIL9_17190</name>
</gene>
<protein>
    <recommendedName>
        <fullName evidence="2">DUF1559 domain-containing protein</fullName>
    </recommendedName>
</protein>
<dbReference type="Pfam" id="PF07596">
    <property type="entry name" value="SBP_bac_10"/>
    <property type="match status" value="1"/>
</dbReference>
<organism evidence="3 4">
    <name type="scientific">Gemmata massiliana</name>
    <dbReference type="NCBI Taxonomy" id="1210884"/>
    <lineage>
        <taxon>Bacteria</taxon>
        <taxon>Pseudomonadati</taxon>
        <taxon>Planctomycetota</taxon>
        <taxon>Planctomycetia</taxon>
        <taxon>Gemmatales</taxon>
        <taxon>Gemmataceae</taxon>
        <taxon>Gemmata</taxon>
    </lineage>
</organism>
<dbReference type="RefSeq" id="WP_162670340.1">
    <property type="nucleotide sequence ID" value="NZ_LR593886.1"/>
</dbReference>
<sequence length="537" mass="57984">MRTRLALFVPLLIVSATAPPAISQPAATTAKPETLAGVPTDSFAFFTVNVGKLWDNPDFKPLRDWFGAQKSGPTEDAIGVPMGEIERLTLFVPAMTRDPEPLLLVTTKKPYNEAKLIKLLNGERESQANSNIIRTKGGAFSLIVLADDRTVLYVPERGQLTLAGLVGQLVAKKTDGPLAVALTDAAKHDIAFALDARPLAEFARASEIRELAPYVSLLKARTVTFAADFDKTARGALKITFPNEATAQRAAPVLKEGVSEITAAAEKGLAGRKEKEDSAEHAVLGALIAVLKAAKIEANGVDVFATADFPYQDAIAKIATALPKSYAAAANSARGLNNLKQLALGMHNYESAYGQMVSDVHPAGDKSQPWSWRVQLLPFIEQDNLYRGLDLTKPWDDPANLKKLEAVEMPKVFEIPGRPAPKGHTYFRVFCSPKGAKGTDRPWLIEGQKGPRIVEVTDGTSNTFMIVEAGEAVPWYKPDVFAYDGKLPLPQLGDKNADKFIAAMGDGSVRILRPSKVGEQTLRSLITIQGGEIINLP</sequence>